<sequence length="103" mass="11736">MTGNQLTSLWSEGEDLEALIKVQLSSLSALCCDAFLIESQNLLIRCLQISPNTRASAHELLFDPWLLQYHQPSFKDMTLLPTTILRIMNVEDPLPVSSHYQYK</sequence>
<dbReference type="SUPFAM" id="SSF56112">
    <property type="entry name" value="Protein kinase-like (PK-like)"/>
    <property type="match status" value="1"/>
</dbReference>
<protein>
    <submittedName>
        <fullName evidence="1">Uncharacterized protein</fullName>
    </submittedName>
</protein>
<evidence type="ECO:0000313" key="1">
    <source>
        <dbReference type="EMBL" id="KAK7083648.1"/>
    </source>
</evidence>
<dbReference type="Gene3D" id="1.10.510.10">
    <property type="entry name" value="Transferase(Phosphotransferase) domain 1"/>
    <property type="match status" value="1"/>
</dbReference>
<reference evidence="1 2" key="1">
    <citation type="submission" date="2023-11" db="EMBL/GenBank/DDBJ databases">
        <title>Halocaridina rubra genome assembly.</title>
        <authorList>
            <person name="Smith C."/>
        </authorList>
    </citation>
    <scope>NUCLEOTIDE SEQUENCE [LARGE SCALE GENOMIC DNA]</scope>
    <source>
        <strain evidence="1">EP-1</strain>
        <tissue evidence="1">Whole</tissue>
    </source>
</reference>
<dbReference type="Proteomes" id="UP001381693">
    <property type="component" value="Unassembled WGS sequence"/>
</dbReference>
<gene>
    <name evidence="1" type="ORF">SK128_018774</name>
</gene>
<keyword evidence="2" id="KW-1185">Reference proteome</keyword>
<comment type="caution">
    <text evidence="1">The sequence shown here is derived from an EMBL/GenBank/DDBJ whole genome shotgun (WGS) entry which is preliminary data.</text>
</comment>
<feature type="non-terminal residue" evidence="1">
    <location>
        <position position="103"/>
    </location>
</feature>
<proteinExistence type="predicted"/>
<name>A0AAN9ACR2_HALRR</name>
<accession>A0AAN9ACR2</accession>
<dbReference type="InterPro" id="IPR011009">
    <property type="entry name" value="Kinase-like_dom_sf"/>
</dbReference>
<evidence type="ECO:0000313" key="2">
    <source>
        <dbReference type="Proteomes" id="UP001381693"/>
    </source>
</evidence>
<dbReference type="AlphaFoldDB" id="A0AAN9ACR2"/>
<organism evidence="1 2">
    <name type="scientific">Halocaridina rubra</name>
    <name type="common">Hawaiian red shrimp</name>
    <dbReference type="NCBI Taxonomy" id="373956"/>
    <lineage>
        <taxon>Eukaryota</taxon>
        <taxon>Metazoa</taxon>
        <taxon>Ecdysozoa</taxon>
        <taxon>Arthropoda</taxon>
        <taxon>Crustacea</taxon>
        <taxon>Multicrustacea</taxon>
        <taxon>Malacostraca</taxon>
        <taxon>Eumalacostraca</taxon>
        <taxon>Eucarida</taxon>
        <taxon>Decapoda</taxon>
        <taxon>Pleocyemata</taxon>
        <taxon>Caridea</taxon>
        <taxon>Atyoidea</taxon>
        <taxon>Atyidae</taxon>
        <taxon>Halocaridina</taxon>
    </lineage>
</organism>
<dbReference type="EMBL" id="JAXCGZ010002711">
    <property type="protein sequence ID" value="KAK7083648.1"/>
    <property type="molecule type" value="Genomic_DNA"/>
</dbReference>